<protein>
    <submittedName>
        <fullName evidence="2">Uncharacterized protein</fullName>
    </submittedName>
</protein>
<reference evidence="2 3" key="1">
    <citation type="submission" date="2021-12" db="EMBL/GenBank/DDBJ databases">
        <title>Mucilaginibacter roseus genome.</title>
        <authorList>
            <person name="Ferreira J.R."/>
            <person name="Newman J.D."/>
        </authorList>
    </citation>
    <scope>NUCLEOTIDE SEQUENCE [LARGE SCALE GENOMIC DNA]</scope>
    <source>
        <strain evidence="2 3">LMG 28454</strain>
    </source>
</reference>
<dbReference type="RefSeq" id="WP_232178297.1">
    <property type="nucleotide sequence ID" value="NZ_JAJPWV010000004.1"/>
</dbReference>
<feature type="transmembrane region" description="Helical" evidence="1">
    <location>
        <begin position="21"/>
        <end position="41"/>
    </location>
</feature>
<keyword evidence="1" id="KW-0812">Transmembrane</keyword>
<evidence type="ECO:0000313" key="2">
    <source>
        <dbReference type="EMBL" id="MCD8741792.1"/>
    </source>
</evidence>
<feature type="transmembrane region" description="Helical" evidence="1">
    <location>
        <begin position="53"/>
        <end position="73"/>
    </location>
</feature>
<comment type="caution">
    <text evidence="2">The sequence shown here is derived from an EMBL/GenBank/DDBJ whole genome shotgun (WGS) entry which is preliminary data.</text>
</comment>
<proteinExistence type="predicted"/>
<keyword evidence="1" id="KW-0472">Membrane</keyword>
<keyword evidence="3" id="KW-1185">Reference proteome</keyword>
<accession>A0ABS8U678</accession>
<keyword evidence="1" id="KW-1133">Transmembrane helix</keyword>
<evidence type="ECO:0000313" key="3">
    <source>
        <dbReference type="Proteomes" id="UP001199919"/>
    </source>
</evidence>
<dbReference type="EMBL" id="JAJPWV010000004">
    <property type="protein sequence ID" value="MCD8741792.1"/>
    <property type="molecule type" value="Genomic_DNA"/>
</dbReference>
<evidence type="ECO:0000256" key="1">
    <source>
        <dbReference type="SAM" id="Phobius"/>
    </source>
</evidence>
<name>A0ABS8U678_9SPHI</name>
<gene>
    <name evidence="2" type="ORF">LT679_14345</name>
</gene>
<sequence length="84" mass="9441">MEQLSALTTEELIKRKQRLKGILIGFITLAGMLIGVYAYMYFVKSKPMSPATFVPLIVLPITWLPMISSLSSINAELKLRNKVI</sequence>
<organism evidence="2 3">
    <name type="scientific">Mucilaginibacter roseus</name>
    <dbReference type="NCBI Taxonomy" id="1528868"/>
    <lineage>
        <taxon>Bacteria</taxon>
        <taxon>Pseudomonadati</taxon>
        <taxon>Bacteroidota</taxon>
        <taxon>Sphingobacteriia</taxon>
        <taxon>Sphingobacteriales</taxon>
        <taxon>Sphingobacteriaceae</taxon>
        <taxon>Mucilaginibacter</taxon>
    </lineage>
</organism>
<dbReference type="Proteomes" id="UP001199919">
    <property type="component" value="Unassembled WGS sequence"/>
</dbReference>